<dbReference type="Ensembl" id="ENSGAGT00000040700.1">
    <property type="protein sequence ID" value="ENSGAGP00000035957.1"/>
    <property type="gene ID" value="ENSGAGG00000025500.1"/>
</dbReference>
<evidence type="ECO:0000256" key="5">
    <source>
        <dbReference type="ARBA" id="ARBA00022737"/>
    </source>
</evidence>
<organism evidence="11 12">
    <name type="scientific">Gopherus agassizii</name>
    <name type="common">Agassiz's desert tortoise</name>
    <dbReference type="NCBI Taxonomy" id="38772"/>
    <lineage>
        <taxon>Eukaryota</taxon>
        <taxon>Metazoa</taxon>
        <taxon>Chordata</taxon>
        <taxon>Craniata</taxon>
        <taxon>Vertebrata</taxon>
        <taxon>Euteleostomi</taxon>
        <taxon>Archelosauria</taxon>
        <taxon>Testudinata</taxon>
        <taxon>Testudines</taxon>
        <taxon>Cryptodira</taxon>
        <taxon>Durocryptodira</taxon>
        <taxon>Testudinoidea</taxon>
        <taxon>Testudinidae</taxon>
        <taxon>Gopherus</taxon>
    </lineage>
</organism>
<dbReference type="SUPFAM" id="SSF52058">
    <property type="entry name" value="L domain-like"/>
    <property type="match status" value="1"/>
</dbReference>
<evidence type="ECO:0000313" key="11">
    <source>
        <dbReference type="Ensembl" id="ENSGAGP00000035957.1"/>
    </source>
</evidence>
<keyword evidence="9" id="KW-0325">Glycoprotein</keyword>
<protein>
    <recommendedName>
        <fullName evidence="10">Ig-like domain-containing protein</fullName>
    </recommendedName>
</protein>
<evidence type="ECO:0000256" key="8">
    <source>
        <dbReference type="ARBA" id="ARBA00023157"/>
    </source>
</evidence>
<dbReference type="InterPro" id="IPR000483">
    <property type="entry name" value="Cys-rich_flank_reg_C"/>
</dbReference>
<reference evidence="11" key="3">
    <citation type="submission" date="2025-09" db="UniProtKB">
        <authorList>
            <consortium name="Ensembl"/>
        </authorList>
    </citation>
    <scope>IDENTIFICATION</scope>
</reference>
<dbReference type="InterPro" id="IPR003598">
    <property type="entry name" value="Ig_sub2"/>
</dbReference>
<dbReference type="SMART" id="SM00408">
    <property type="entry name" value="IGc2"/>
    <property type="match status" value="1"/>
</dbReference>
<evidence type="ECO:0000256" key="9">
    <source>
        <dbReference type="ARBA" id="ARBA00023180"/>
    </source>
</evidence>
<keyword evidence="3" id="KW-0812">Transmembrane</keyword>
<dbReference type="PROSITE" id="PS51450">
    <property type="entry name" value="LRR"/>
    <property type="match status" value="2"/>
</dbReference>
<evidence type="ECO:0000256" key="6">
    <source>
        <dbReference type="ARBA" id="ARBA00022989"/>
    </source>
</evidence>
<reference evidence="12" key="1">
    <citation type="journal article" date="2017" name="PLoS ONE">
        <title>The Agassiz's desert tortoise genome provides a resource for the conservation of a threatened species.</title>
        <authorList>
            <person name="Tollis M."/>
            <person name="DeNardo D.F."/>
            <person name="Cornelius J.A."/>
            <person name="Dolby G.A."/>
            <person name="Edwards T."/>
            <person name="Henen B.T."/>
            <person name="Karl A.E."/>
            <person name="Murphy R.W."/>
            <person name="Kusumi K."/>
        </authorList>
    </citation>
    <scope>NUCLEOTIDE SEQUENCE [LARGE SCALE GENOMIC DNA]</scope>
</reference>
<name>A0A452J665_9SAUR</name>
<dbReference type="SMART" id="SM00369">
    <property type="entry name" value="LRR_TYP"/>
    <property type="match status" value="10"/>
</dbReference>
<keyword evidence="8" id="KW-1015">Disulfide bond</keyword>
<dbReference type="InterPro" id="IPR032675">
    <property type="entry name" value="LRR_dom_sf"/>
</dbReference>
<dbReference type="PANTHER" id="PTHR24369:SF210">
    <property type="entry name" value="CHAOPTIN-RELATED"/>
    <property type="match status" value="1"/>
</dbReference>
<dbReference type="InterPro" id="IPR001611">
    <property type="entry name" value="Leu-rich_rpt"/>
</dbReference>
<evidence type="ECO:0000256" key="7">
    <source>
        <dbReference type="ARBA" id="ARBA00023136"/>
    </source>
</evidence>
<dbReference type="SMART" id="SM00409">
    <property type="entry name" value="IG"/>
    <property type="match status" value="1"/>
</dbReference>
<sequence length="752" mass="84939">MVEETWGGGFLCGEGPISTSPSPHAKFWMCPVKVFALEESQSCQLKMRHFQMNLLLICVATATAIPVVPWKVKCPLQCVCQIRPWYTPRSVYREAATVDCNDLFISTVPESLPEGTHTLLLQSNRITRVDQSELDYLKNLTELDLSQNSFADIWDFSLKNMPQLLSLHLEENQLAELSDNSFSGLANLQELYLNHNQLRRISPRAFSGLSNLLRLHLNSNLLRTVDSRWFQVLPNLEILMIGGNKVDAILDMNFRPLLNLRSLVLAGMNLREISDFALEGLRSLESLSFYDNKLVNVPKRALQQVPGLKFLDLNKNPLQRIRQSDFTNMLHLKELGLNNMEELVSIDKFALINLPELSKLDVTNNPKLSFIHPSAFHHLPQMETLMLNNNALSALHKQTVESLPNLQEISIHSNPIRCDCVIRWVNSTENHIRFIEPQSTLCAEPPDLKRRHIRDVPFREMTDRCLPLISTKSFPSQLDVADNENISLHCRALAEPEPEIYWVTPSGVKLIPYLEDGRYKVHPEGTLEIHKITAQEAGLYTCVAHNLIGADTKSVSLMVNSSFPLSMDNLELLVKEVQAYHILVTWKPHLNTVSSNLTWSSFSFSSSLDVTNVARIPVGTHLYNITRLHQGTEYWACLHVAFVNLQSKVACVNARTKEAGYGYQYLESRQSVLTVLAFCILLLSVSLVGHCGFGSYRPQPGSPGKLLLRCLPWNPGSSSVRVVYPPFIKHWDQGRPGEKLLAMEVQATPLDS</sequence>
<dbReference type="InterPro" id="IPR007110">
    <property type="entry name" value="Ig-like_dom"/>
</dbReference>
<evidence type="ECO:0000259" key="10">
    <source>
        <dbReference type="PROSITE" id="PS50835"/>
    </source>
</evidence>
<dbReference type="InterPro" id="IPR013098">
    <property type="entry name" value="Ig_I-set"/>
</dbReference>
<dbReference type="FunFam" id="3.80.10.10:FF:000301">
    <property type="entry name" value="leucine-rich repeat neuronal protein 2"/>
    <property type="match status" value="1"/>
</dbReference>
<keyword evidence="2" id="KW-0433">Leucine-rich repeat</keyword>
<reference evidence="11" key="2">
    <citation type="submission" date="2025-08" db="UniProtKB">
        <authorList>
            <consortium name="Ensembl"/>
        </authorList>
    </citation>
    <scope>IDENTIFICATION</scope>
</reference>
<dbReference type="InterPro" id="IPR050541">
    <property type="entry name" value="LRR_TM_domain-containing"/>
</dbReference>
<keyword evidence="12" id="KW-1185">Reference proteome</keyword>
<proteinExistence type="predicted"/>
<dbReference type="PROSITE" id="PS50835">
    <property type="entry name" value="IG_LIKE"/>
    <property type="match status" value="1"/>
</dbReference>
<keyword evidence="6" id="KW-1133">Transmembrane helix</keyword>
<dbReference type="InterPro" id="IPR036179">
    <property type="entry name" value="Ig-like_dom_sf"/>
</dbReference>
<dbReference type="Pfam" id="PF07679">
    <property type="entry name" value="I-set"/>
    <property type="match status" value="1"/>
</dbReference>
<dbReference type="Pfam" id="PF13855">
    <property type="entry name" value="LRR_8"/>
    <property type="match status" value="4"/>
</dbReference>
<dbReference type="STRING" id="38772.ENSGAGP00000035957"/>
<dbReference type="SMART" id="SM00365">
    <property type="entry name" value="LRR_SD22"/>
    <property type="match status" value="3"/>
</dbReference>
<evidence type="ECO:0000256" key="2">
    <source>
        <dbReference type="ARBA" id="ARBA00022614"/>
    </source>
</evidence>
<dbReference type="GO" id="GO:0005886">
    <property type="term" value="C:plasma membrane"/>
    <property type="evidence" value="ECO:0007669"/>
    <property type="project" value="TreeGrafter"/>
</dbReference>
<dbReference type="SMART" id="SM00082">
    <property type="entry name" value="LRRCT"/>
    <property type="match status" value="1"/>
</dbReference>
<dbReference type="Gene3D" id="2.60.40.10">
    <property type="entry name" value="Immunoglobulins"/>
    <property type="match status" value="1"/>
</dbReference>
<evidence type="ECO:0000313" key="12">
    <source>
        <dbReference type="Proteomes" id="UP000291020"/>
    </source>
</evidence>
<dbReference type="InterPro" id="IPR003591">
    <property type="entry name" value="Leu-rich_rpt_typical-subtyp"/>
</dbReference>
<dbReference type="AlphaFoldDB" id="A0A452J665"/>
<dbReference type="FunFam" id="3.80.10.10:FF:000522">
    <property type="entry name" value="Leucine rich repeat neuronal 2"/>
    <property type="match status" value="1"/>
</dbReference>
<keyword evidence="7" id="KW-0472">Membrane</keyword>
<evidence type="ECO:0000256" key="3">
    <source>
        <dbReference type="ARBA" id="ARBA00022692"/>
    </source>
</evidence>
<evidence type="ECO:0000256" key="4">
    <source>
        <dbReference type="ARBA" id="ARBA00022729"/>
    </source>
</evidence>
<comment type="subcellular location">
    <subcellularLocation>
        <location evidence="1">Membrane</location>
        <topology evidence="1">Single-pass membrane protein</topology>
    </subcellularLocation>
</comment>
<feature type="domain" description="Ig-like" evidence="10">
    <location>
        <begin position="467"/>
        <end position="556"/>
    </location>
</feature>
<dbReference type="Proteomes" id="UP000291020">
    <property type="component" value="Unassembled WGS sequence"/>
</dbReference>
<dbReference type="SUPFAM" id="SSF48726">
    <property type="entry name" value="Immunoglobulin"/>
    <property type="match status" value="1"/>
</dbReference>
<dbReference type="PANTHER" id="PTHR24369">
    <property type="entry name" value="ANTIGEN BSP, PUTATIVE-RELATED"/>
    <property type="match status" value="1"/>
</dbReference>
<keyword evidence="4" id="KW-0732">Signal</keyword>
<dbReference type="Gene3D" id="3.80.10.10">
    <property type="entry name" value="Ribonuclease Inhibitor"/>
    <property type="match status" value="2"/>
</dbReference>
<accession>A0A452J665</accession>
<dbReference type="InterPro" id="IPR003599">
    <property type="entry name" value="Ig_sub"/>
</dbReference>
<dbReference type="FunFam" id="2.60.40.10:FF:000887">
    <property type="entry name" value="leucine-rich repeat neuronal protein 2"/>
    <property type="match status" value="1"/>
</dbReference>
<evidence type="ECO:0000256" key="1">
    <source>
        <dbReference type="ARBA" id="ARBA00004167"/>
    </source>
</evidence>
<dbReference type="InterPro" id="IPR013783">
    <property type="entry name" value="Ig-like_fold"/>
</dbReference>
<keyword evidence="5" id="KW-0677">Repeat</keyword>